<accession>A0A0C3BXZ0</accession>
<dbReference type="OrthoDB" id="3365698at2759"/>
<dbReference type="InterPro" id="IPR032675">
    <property type="entry name" value="LRR_dom_sf"/>
</dbReference>
<reference evidence="3" key="2">
    <citation type="submission" date="2015-01" db="EMBL/GenBank/DDBJ databases">
        <title>Evolutionary Origins and Diversification of the Mycorrhizal Mutualists.</title>
        <authorList>
            <consortium name="DOE Joint Genome Institute"/>
            <consortium name="Mycorrhizal Genomics Consortium"/>
            <person name="Kohler A."/>
            <person name="Kuo A."/>
            <person name="Nagy L.G."/>
            <person name="Floudas D."/>
            <person name="Copeland A."/>
            <person name="Barry K.W."/>
            <person name="Cichocki N."/>
            <person name="Veneault-Fourrey C."/>
            <person name="LaButti K."/>
            <person name="Lindquist E.A."/>
            <person name="Lipzen A."/>
            <person name="Lundell T."/>
            <person name="Morin E."/>
            <person name="Murat C."/>
            <person name="Riley R."/>
            <person name="Ohm R."/>
            <person name="Sun H."/>
            <person name="Tunlid A."/>
            <person name="Henrissat B."/>
            <person name="Grigoriev I.V."/>
            <person name="Hibbett D.S."/>
            <person name="Martin F."/>
        </authorList>
    </citation>
    <scope>NUCLEOTIDE SEQUENCE [LARGE SCALE GENOMIC DNA]</scope>
    <source>
        <strain evidence="3">h7</strain>
    </source>
</reference>
<proteinExistence type="predicted"/>
<protein>
    <recommendedName>
        <fullName evidence="4">F-box domain-containing protein</fullName>
    </recommendedName>
</protein>
<evidence type="ECO:0008006" key="4">
    <source>
        <dbReference type="Google" id="ProtNLM"/>
    </source>
</evidence>
<dbReference type="Proteomes" id="UP000053424">
    <property type="component" value="Unassembled WGS sequence"/>
</dbReference>
<dbReference type="Gene3D" id="3.80.10.10">
    <property type="entry name" value="Ribonuclease Inhibitor"/>
    <property type="match status" value="1"/>
</dbReference>
<evidence type="ECO:0000313" key="2">
    <source>
        <dbReference type="EMBL" id="KIM41450.1"/>
    </source>
</evidence>
<dbReference type="STRING" id="686832.A0A0C3BXZ0"/>
<sequence length="613" mass="70468">MQLDPIFTGLLQNNELPSEANCQEAIQLRSETRKDLLDIDTEIQRLIAKLEQAQSNEDRLRNDAELQRLQARRERLQRSLDIYNTILSPARRLLPDILREIFNHCVDQTYPNLSATGAPMLLTRISSLWRSVALSSPRIWTRLHIPLPGDPRFSSDFWESNDRGLELRRRRHIFSKTLEVQCQAVKEWLDRSGSLPLSLSISYPSGYLQTATQHGVDGAGEEEDEIDPLFGIIQPFAPRWRHLHLSIPLYIYQKLERKITLDSLSMLRYLNIHLHHLHYPRATQPTVIPLYIIELPSLEKLSLNCLRLTTNLGQYRNFWKGLTDICFESPVTEAHFLEMLRQCHNLISLDVNIASPWVLDSSELNLTMVVLPHLESLKVRETGSPSRAISAVNAPSVKLLEYRCPDRYANYDFIEEESSVMVRPESLVWLISNAAASLQTLSIDPHAFESEHILECLRLAIHVKELIFGPDMRPGAYISKECVGYEPDPFDLEAFTVRTTEYDFSCPASGSIPLQSEILLPNLESLDMNDSYIIAKITDETLRRILTSRIDAAQRGMTSPLRRVKIRLWRQKEIDIVPEILARAHDVGIEMKLDLLYRPSAHHQQIGEILNWD</sequence>
<dbReference type="AlphaFoldDB" id="A0A0C3BXZ0"/>
<name>A0A0C3BXZ0_HEBCY</name>
<keyword evidence="1" id="KW-0175">Coiled coil</keyword>
<gene>
    <name evidence="2" type="ORF">M413DRAFT_27799</name>
</gene>
<dbReference type="HOGENOM" id="CLU_018544_12_0_1"/>
<reference evidence="2 3" key="1">
    <citation type="submission" date="2014-04" db="EMBL/GenBank/DDBJ databases">
        <authorList>
            <consortium name="DOE Joint Genome Institute"/>
            <person name="Kuo A."/>
            <person name="Gay G."/>
            <person name="Dore J."/>
            <person name="Kohler A."/>
            <person name="Nagy L.G."/>
            <person name="Floudas D."/>
            <person name="Copeland A."/>
            <person name="Barry K.W."/>
            <person name="Cichocki N."/>
            <person name="Veneault-Fourrey C."/>
            <person name="LaButti K."/>
            <person name="Lindquist E.A."/>
            <person name="Lipzen A."/>
            <person name="Lundell T."/>
            <person name="Morin E."/>
            <person name="Murat C."/>
            <person name="Sun H."/>
            <person name="Tunlid A."/>
            <person name="Henrissat B."/>
            <person name="Grigoriev I.V."/>
            <person name="Hibbett D.S."/>
            <person name="Martin F."/>
            <person name="Nordberg H.P."/>
            <person name="Cantor M.N."/>
            <person name="Hua S.X."/>
        </authorList>
    </citation>
    <scope>NUCLEOTIDE SEQUENCE [LARGE SCALE GENOMIC DNA]</scope>
    <source>
        <strain evidence="3">h7</strain>
    </source>
</reference>
<evidence type="ECO:0000256" key="1">
    <source>
        <dbReference type="SAM" id="Coils"/>
    </source>
</evidence>
<feature type="coiled-coil region" evidence="1">
    <location>
        <begin position="36"/>
        <end position="86"/>
    </location>
</feature>
<keyword evidence="3" id="KW-1185">Reference proteome</keyword>
<evidence type="ECO:0000313" key="3">
    <source>
        <dbReference type="Proteomes" id="UP000053424"/>
    </source>
</evidence>
<dbReference type="EMBL" id="KN831780">
    <property type="protein sequence ID" value="KIM41450.1"/>
    <property type="molecule type" value="Genomic_DNA"/>
</dbReference>
<dbReference type="SUPFAM" id="SSF52047">
    <property type="entry name" value="RNI-like"/>
    <property type="match status" value="1"/>
</dbReference>
<organism evidence="2 3">
    <name type="scientific">Hebeloma cylindrosporum</name>
    <dbReference type="NCBI Taxonomy" id="76867"/>
    <lineage>
        <taxon>Eukaryota</taxon>
        <taxon>Fungi</taxon>
        <taxon>Dikarya</taxon>
        <taxon>Basidiomycota</taxon>
        <taxon>Agaricomycotina</taxon>
        <taxon>Agaricomycetes</taxon>
        <taxon>Agaricomycetidae</taxon>
        <taxon>Agaricales</taxon>
        <taxon>Agaricineae</taxon>
        <taxon>Hymenogastraceae</taxon>
        <taxon>Hebeloma</taxon>
    </lineage>
</organism>